<accession>A0ABT8SDK5</accession>
<gene>
    <name evidence="1" type="ORF">Q2T77_32565</name>
</gene>
<protein>
    <submittedName>
        <fullName evidence="1">Uncharacterized protein</fullName>
    </submittedName>
</protein>
<dbReference type="CDD" id="cd22992">
    <property type="entry name" value="MOC1"/>
    <property type="match status" value="1"/>
</dbReference>
<dbReference type="PANTHER" id="PTHR36015:SF6">
    <property type="entry name" value="HOLLIDAY JUNCTION RESOLVASE MOC1, CHLOROPLASTIC-RELATED"/>
    <property type="match status" value="1"/>
</dbReference>
<reference evidence="1" key="1">
    <citation type="submission" date="2023-06" db="EMBL/GenBank/DDBJ databases">
        <authorList>
            <person name="Jiang Y."/>
            <person name="Liu Q."/>
        </authorList>
    </citation>
    <scope>NUCLEOTIDE SEQUENCE</scope>
    <source>
        <strain evidence="1">CGMCC 1.12090</strain>
    </source>
</reference>
<dbReference type="Proteomes" id="UP001169027">
    <property type="component" value="Unassembled WGS sequence"/>
</dbReference>
<dbReference type="RefSeq" id="WP_301815249.1">
    <property type="nucleotide sequence ID" value="NZ_JAUJZH010000034.1"/>
</dbReference>
<dbReference type="PANTHER" id="PTHR36015">
    <property type="entry name" value="HOLLIDAY JUNCTION RESOLVASE MOC1, CHLOROPLASTIC-RELATED"/>
    <property type="match status" value="1"/>
</dbReference>
<name>A0ABT8SDK5_9BURK</name>
<organism evidence="1 2">
    <name type="scientific">Variovorax ginsengisoli</name>
    <dbReference type="NCBI Taxonomy" id="363844"/>
    <lineage>
        <taxon>Bacteria</taxon>
        <taxon>Pseudomonadati</taxon>
        <taxon>Pseudomonadota</taxon>
        <taxon>Betaproteobacteria</taxon>
        <taxon>Burkholderiales</taxon>
        <taxon>Comamonadaceae</taxon>
        <taxon>Variovorax</taxon>
    </lineage>
</organism>
<comment type="caution">
    <text evidence="1">The sequence shown here is derived from an EMBL/GenBank/DDBJ whole genome shotgun (WGS) entry which is preliminary data.</text>
</comment>
<dbReference type="Gene3D" id="3.30.420.10">
    <property type="entry name" value="Ribonuclease H-like superfamily/Ribonuclease H"/>
    <property type="match status" value="1"/>
</dbReference>
<dbReference type="EMBL" id="JAUKVY010000034">
    <property type="protein sequence ID" value="MDO1537010.1"/>
    <property type="molecule type" value="Genomic_DNA"/>
</dbReference>
<dbReference type="InterPro" id="IPR036397">
    <property type="entry name" value="RNaseH_sf"/>
</dbReference>
<evidence type="ECO:0000313" key="2">
    <source>
        <dbReference type="Proteomes" id="UP001169027"/>
    </source>
</evidence>
<sequence>MIYIGIDPGLSGAISFVSERSCIVEDLPTMPLPGTGLITKKIDGRALAQLIRKNVPIGETAEAYVEQVSTMGGKDNALQTQGSLMRSLGAIETVLECMGYRPTMLSPQKWKRFYGLDSDKKRSLATARALYEAAPLSLAKHHNRAEAVLIGHWGLRNKA</sequence>
<keyword evidence="2" id="KW-1185">Reference proteome</keyword>
<dbReference type="InterPro" id="IPR045290">
    <property type="entry name" value="MOC1-like"/>
</dbReference>
<proteinExistence type="predicted"/>
<evidence type="ECO:0000313" key="1">
    <source>
        <dbReference type="EMBL" id="MDO1537010.1"/>
    </source>
</evidence>